<dbReference type="SUPFAM" id="SSF54909">
    <property type="entry name" value="Dimeric alpha+beta barrel"/>
    <property type="match status" value="1"/>
</dbReference>
<organism evidence="3 4">
    <name type="scientific">Pseudoxanthomonas suwonensis (strain 11-1)</name>
    <dbReference type="NCBI Taxonomy" id="743721"/>
    <lineage>
        <taxon>Bacteria</taxon>
        <taxon>Pseudomonadati</taxon>
        <taxon>Pseudomonadota</taxon>
        <taxon>Gammaproteobacteria</taxon>
        <taxon>Lysobacterales</taxon>
        <taxon>Lysobacteraceae</taxon>
        <taxon>Pseudoxanthomonas</taxon>
    </lineage>
</organism>
<protein>
    <submittedName>
        <fullName evidence="3">YCII-related protein</fullName>
    </submittedName>
</protein>
<dbReference type="PANTHER" id="PTHR37828:SF1">
    <property type="entry name" value="YCII-RELATED DOMAIN-CONTAINING PROTEIN"/>
    <property type="match status" value="1"/>
</dbReference>
<keyword evidence="4" id="KW-1185">Reference proteome</keyword>
<sequence>MKHYLVIAMRRPGFDPDVVAPHLAYLDDLHARGLLASSGGFADGSGGAYVLQGVDSLAEAQAIADADPLVLTGNSDLTVREWKLADRGGR</sequence>
<dbReference type="InterPro" id="IPR005545">
    <property type="entry name" value="YCII"/>
</dbReference>
<proteinExistence type="inferred from homology"/>
<feature type="domain" description="YCII-related" evidence="2">
    <location>
        <begin position="16"/>
        <end position="83"/>
    </location>
</feature>
<accession>E6WSD2</accession>
<evidence type="ECO:0000313" key="4">
    <source>
        <dbReference type="Proteomes" id="UP000008632"/>
    </source>
</evidence>
<dbReference type="AlphaFoldDB" id="E6WSD2"/>
<dbReference type="OrthoDB" id="8968203at2"/>
<dbReference type="Pfam" id="PF03795">
    <property type="entry name" value="YCII"/>
    <property type="match status" value="1"/>
</dbReference>
<dbReference type="InterPro" id="IPR011008">
    <property type="entry name" value="Dimeric_a/b-barrel"/>
</dbReference>
<name>E6WSD2_PSEUU</name>
<dbReference type="Gene3D" id="3.30.70.1060">
    <property type="entry name" value="Dimeric alpha+beta barrel"/>
    <property type="match status" value="1"/>
</dbReference>
<dbReference type="KEGG" id="psu:Psesu_1233"/>
<comment type="similarity">
    <text evidence="1">Belongs to the YciI family.</text>
</comment>
<dbReference type="PANTHER" id="PTHR37828">
    <property type="entry name" value="GSR2449 PROTEIN"/>
    <property type="match status" value="1"/>
</dbReference>
<dbReference type="HOGENOM" id="CLU_110355_8_1_6"/>
<dbReference type="EMBL" id="CP002446">
    <property type="protein sequence ID" value="ADV27081.1"/>
    <property type="molecule type" value="Genomic_DNA"/>
</dbReference>
<evidence type="ECO:0000313" key="3">
    <source>
        <dbReference type="EMBL" id="ADV27081.1"/>
    </source>
</evidence>
<evidence type="ECO:0000259" key="2">
    <source>
        <dbReference type="Pfam" id="PF03795"/>
    </source>
</evidence>
<dbReference type="Proteomes" id="UP000008632">
    <property type="component" value="Chromosome"/>
</dbReference>
<dbReference type="eggNOG" id="COG2350">
    <property type="taxonomic scope" value="Bacteria"/>
</dbReference>
<reference evidence="3 4" key="1">
    <citation type="submission" date="2011-01" db="EMBL/GenBank/DDBJ databases">
        <title>Complete sequence of Pseudoxanthomonas suwonensis 11-1.</title>
        <authorList>
            <consortium name="US DOE Joint Genome Institute"/>
            <person name="Lucas S."/>
            <person name="Copeland A."/>
            <person name="Lapidus A."/>
            <person name="Cheng J.-F."/>
            <person name="Goodwin L."/>
            <person name="Pitluck S."/>
            <person name="Teshima H."/>
            <person name="Detter J.C."/>
            <person name="Han C."/>
            <person name="Tapia R."/>
            <person name="Land M."/>
            <person name="Hauser L."/>
            <person name="Kyrpides N."/>
            <person name="Ivanova N."/>
            <person name="Ovchinnikova G."/>
            <person name="Siebers A.K."/>
            <person name="Allgaier M."/>
            <person name="Thelen M.P."/>
            <person name="Hugenholtz P."/>
            <person name="Gladden J."/>
            <person name="Woyke T."/>
        </authorList>
    </citation>
    <scope>NUCLEOTIDE SEQUENCE [LARGE SCALE GENOMIC DNA]</scope>
    <source>
        <strain evidence="4">11-1</strain>
    </source>
</reference>
<evidence type="ECO:0000256" key="1">
    <source>
        <dbReference type="ARBA" id="ARBA00007689"/>
    </source>
</evidence>
<dbReference type="RefSeq" id="WP_013534910.1">
    <property type="nucleotide sequence ID" value="NC_014924.1"/>
</dbReference>
<dbReference type="STRING" id="743721.Psesu_1233"/>
<gene>
    <name evidence="3" type="ordered locus">Psesu_1233</name>
</gene>